<keyword evidence="1" id="KW-0732">Signal</keyword>
<dbReference type="EMBL" id="FOLQ01000015">
    <property type="protein sequence ID" value="SFE55849.1"/>
    <property type="molecule type" value="Genomic_DNA"/>
</dbReference>
<protein>
    <submittedName>
        <fullName evidence="2">Uncharacterized protein</fullName>
    </submittedName>
</protein>
<keyword evidence="3" id="KW-1185">Reference proteome</keyword>
<dbReference type="AlphaFoldDB" id="A0A1I2BIF6"/>
<sequence>MNVISKRFFSLAAGLAILLAPGTILAQSLPNQLTPTGGGSSLQSEIESILGESEQDIMQGIKDAIINMAIGAVADALGVSPVKSVEKLKDMLKDAHSKLQKINYQQYKVGYEEKRAATTLSNGFVDYYNNLNLKGDLDKLVKVKQGVNKVVQSRLFTASEQSVMSQTLSELAKTDDIVDDVKTACNLSNSGEVWMSDAERANVLDGAKEEISDRLKTLMAVRSQIVNAYAYRVRQLAHNTTLGNLYDKNTSLNRTIGIAPKSY</sequence>
<dbReference type="STRING" id="662367.SAMN05216167_115110"/>
<dbReference type="RefSeq" id="WP_093831982.1">
    <property type="nucleotide sequence ID" value="NZ_FOLQ01000015.1"/>
</dbReference>
<dbReference type="Proteomes" id="UP000198598">
    <property type="component" value="Unassembled WGS sequence"/>
</dbReference>
<evidence type="ECO:0000256" key="1">
    <source>
        <dbReference type="SAM" id="SignalP"/>
    </source>
</evidence>
<evidence type="ECO:0000313" key="2">
    <source>
        <dbReference type="EMBL" id="SFE55849.1"/>
    </source>
</evidence>
<evidence type="ECO:0000313" key="3">
    <source>
        <dbReference type="Proteomes" id="UP000198598"/>
    </source>
</evidence>
<reference evidence="2 3" key="1">
    <citation type="submission" date="2016-10" db="EMBL/GenBank/DDBJ databases">
        <authorList>
            <person name="de Groot N.N."/>
        </authorList>
    </citation>
    <scope>NUCLEOTIDE SEQUENCE [LARGE SCALE GENOMIC DNA]</scope>
    <source>
        <strain evidence="2 3">DSM 26130</strain>
    </source>
</reference>
<feature type="chain" id="PRO_5011755965" evidence="1">
    <location>
        <begin position="27"/>
        <end position="263"/>
    </location>
</feature>
<proteinExistence type="predicted"/>
<name>A0A1I2BIF6_9BACT</name>
<organism evidence="2 3">
    <name type="scientific">Spirosoma endophyticum</name>
    <dbReference type="NCBI Taxonomy" id="662367"/>
    <lineage>
        <taxon>Bacteria</taxon>
        <taxon>Pseudomonadati</taxon>
        <taxon>Bacteroidota</taxon>
        <taxon>Cytophagia</taxon>
        <taxon>Cytophagales</taxon>
        <taxon>Cytophagaceae</taxon>
        <taxon>Spirosoma</taxon>
    </lineage>
</organism>
<feature type="signal peptide" evidence="1">
    <location>
        <begin position="1"/>
        <end position="26"/>
    </location>
</feature>
<dbReference type="OrthoDB" id="941256at2"/>
<gene>
    <name evidence="2" type="ORF">SAMN05216167_115110</name>
</gene>
<accession>A0A1I2BIF6</accession>